<dbReference type="RefSeq" id="WP_009137363.1">
    <property type="nucleotide sequence ID" value="NZ_JH594596.1"/>
</dbReference>
<dbReference type="EMBL" id="ADMC01000025">
    <property type="protein sequence ID" value="EHP46599.1"/>
    <property type="molecule type" value="Genomic_DNA"/>
</dbReference>
<protein>
    <recommendedName>
        <fullName evidence="3">Sulfatase N-terminal domain-containing protein</fullName>
    </recommendedName>
</protein>
<organism evidence="4 5">
    <name type="scientific">Odoribacter laneus YIT 12061</name>
    <dbReference type="NCBI Taxonomy" id="742817"/>
    <lineage>
        <taxon>Bacteria</taxon>
        <taxon>Pseudomonadati</taxon>
        <taxon>Bacteroidota</taxon>
        <taxon>Bacteroidia</taxon>
        <taxon>Bacteroidales</taxon>
        <taxon>Odoribacteraceae</taxon>
        <taxon>Odoribacter</taxon>
    </lineage>
</organism>
<name>H1DII7_9BACT</name>
<dbReference type="GeneID" id="98069762"/>
<dbReference type="PANTHER" id="PTHR43751:SF3">
    <property type="entry name" value="SULFATASE N-TERMINAL DOMAIN-CONTAINING PROTEIN"/>
    <property type="match status" value="1"/>
</dbReference>
<dbReference type="PANTHER" id="PTHR43751">
    <property type="entry name" value="SULFATASE"/>
    <property type="match status" value="1"/>
</dbReference>
<reference evidence="4 5" key="1">
    <citation type="submission" date="2012-01" db="EMBL/GenBank/DDBJ databases">
        <title>The Genome Sequence of Odoribacter laneus YIT 12061.</title>
        <authorList>
            <consortium name="The Broad Institute Genome Sequencing Platform"/>
            <person name="Earl A."/>
            <person name="Ward D."/>
            <person name="Feldgarden M."/>
            <person name="Gevers D."/>
            <person name="Morotomi M."/>
            <person name="Young S.K."/>
            <person name="Zeng Q."/>
            <person name="Gargeya S."/>
            <person name="Fitzgerald M."/>
            <person name="Haas B."/>
            <person name="Abouelleil A."/>
            <person name="Alvarado L."/>
            <person name="Arachchi H.M."/>
            <person name="Berlin A."/>
            <person name="Chapman S.B."/>
            <person name="Gearin G."/>
            <person name="Goldberg J."/>
            <person name="Griggs A."/>
            <person name="Gujja S."/>
            <person name="Hansen M."/>
            <person name="Heiman D."/>
            <person name="Howarth C."/>
            <person name="Larimer J."/>
            <person name="Lui A."/>
            <person name="MacDonald P.J.P."/>
            <person name="McCowen C."/>
            <person name="Montmayeur A."/>
            <person name="Murphy C."/>
            <person name="Neiman D."/>
            <person name="Pearson M."/>
            <person name="Priest M."/>
            <person name="Roberts A."/>
            <person name="Saif S."/>
            <person name="Shea T."/>
            <person name="Sisk P."/>
            <person name="Stolte C."/>
            <person name="Sykes S."/>
            <person name="Wortman J."/>
            <person name="Nusbaum C."/>
            <person name="Birren B."/>
        </authorList>
    </citation>
    <scope>NUCLEOTIDE SEQUENCE [LARGE SCALE GENOMIC DNA]</scope>
    <source>
        <strain evidence="4 5">YIT 12061</strain>
    </source>
</reference>
<dbReference type="SUPFAM" id="SSF53649">
    <property type="entry name" value="Alkaline phosphatase-like"/>
    <property type="match status" value="1"/>
</dbReference>
<keyword evidence="5" id="KW-1185">Reference proteome</keyword>
<dbReference type="InterPro" id="IPR052701">
    <property type="entry name" value="GAG_Ulvan_Degrading_Sulfatases"/>
</dbReference>
<dbReference type="PATRIC" id="fig|742817.3.peg.2371"/>
<dbReference type="InterPro" id="IPR017850">
    <property type="entry name" value="Alkaline_phosphatase_core_sf"/>
</dbReference>
<feature type="modified residue" description="3-oxoalanine (Ser)" evidence="1">
    <location>
        <position position="80"/>
    </location>
</feature>
<comment type="caution">
    <text evidence="4">The sequence shown here is derived from an EMBL/GenBank/DDBJ whole genome shotgun (WGS) entry which is preliminary data.</text>
</comment>
<dbReference type="InterPro" id="IPR000917">
    <property type="entry name" value="Sulfatase_N"/>
</dbReference>
<feature type="domain" description="Sulfatase N-terminal" evidence="3">
    <location>
        <begin position="32"/>
        <end position="372"/>
    </location>
</feature>
<dbReference type="HOGENOM" id="CLU_006332_10_4_10"/>
<feature type="chain" id="PRO_5003550173" description="Sulfatase N-terminal domain-containing protein" evidence="2">
    <location>
        <begin position="24"/>
        <end position="490"/>
    </location>
</feature>
<dbReference type="Gene3D" id="3.30.1120.10">
    <property type="match status" value="1"/>
</dbReference>
<evidence type="ECO:0000259" key="3">
    <source>
        <dbReference type="Pfam" id="PF00884"/>
    </source>
</evidence>
<dbReference type="AlphaFoldDB" id="H1DII7"/>
<feature type="signal peptide" evidence="2">
    <location>
        <begin position="1"/>
        <end position="23"/>
    </location>
</feature>
<comment type="PTM">
    <text evidence="1">The conversion to 3-oxoalanine (also known as C-formylglycine, FGly), of a serine or cysteine residue in prokaryotes and of a cysteine residue in eukaryotes, is critical for catalytic activity.</text>
</comment>
<accession>H1DII7</accession>
<evidence type="ECO:0000313" key="4">
    <source>
        <dbReference type="EMBL" id="EHP46599.1"/>
    </source>
</evidence>
<evidence type="ECO:0000313" key="5">
    <source>
        <dbReference type="Proteomes" id="UP000004892"/>
    </source>
</evidence>
<dbReference type="eggNOG" id="COG3119">
    <property type="taxonomic scope" value="Bacteria"/>
</dbReference>
<evidence type="ECO:0000256" key="2">
    <source>
        <dbReference type="SAM" id="SignalP"/>
    </source>
</evidence>
<dbReference type="Proteomes" id="UP000004892">
    <property type="component" value="Unassembled WGS sequence"/>
</dbReference>
<dbReference type="STRING" id="742817.HMPREF9449_02216"/>
<proteinExistence type="predicted"/>
<dbReference type="CDD" id="cd16145">
    <property type="entry name" value="ARS_like"/>
    <property type="match status" value="1"/>
</dbReference>
<keyword evidence="2" id="KW-0732">Signal</keyword>
<evidence type="ECO:0000256" key="1">
    <source>
        <dbReference type="PIRSR" id="PIRSR600917-52"/>
    </source>
</evidence>
<sequence length="490" mass="54384">MNKNFVLPALTYGVCGVSALVSAAEPSSERTPNIVFIIADDLGYGDISCYGQQKFNTPNIDRLAQEGLRFTQCYSGTTVSAPSRACLISGLHSGHAPIRGNKEVEPEGQAALPEGMASIFKVFKDAGYVTGAFGKWGLGSPGSEGDPNKQGIDDFFGYNCQLLAHNYYADHLWENDRRIELTGNYNGGYGVYTQDTIHKKGLEFIEKNKDKPFFLFLPYVIPHAELIVPEDSIIQKFRGLYPEKPFKGCDAGCKMFRKGGYCSQPEPHATFAAMIYRLDVYVGQVVAKLKELGLYENTILVFTSDNGPHKEGGADPDFFNSNGGFRGYKRDVYEGGIRVPFIVVWPGIVQGGETDFMCSFWDMMPTFAALTGSEAGTTDGISLVPLLTGKGEQKKHDYFYFEFQELGGRQAVRKGDWKLIRLNASKGGASTYELYNLAVDPAEQQNLFPSEPSKVKELKNLMEEAHTYNPDWPLLEEEWKMKTGESVMEK</sequence>
<gene>
    <name evidence="4" type="ORF">HMPREF9449_02216</name>
</gene>
<dbReference type="Gene3D" id="3.40.720.10">
    <property type="entry name" value="Alkaline Phosphatase, subunit A"/>
    <property type="match status" value="1"/>
</dbReference>
<dbReference type="Pfam" id="PF00884">
    <property type="entry name" value="Sulfatase"/>
    <property type="match status" value="1"/>
</dbReference>